<dbReference type="RefSeq" id="WP_382415819.1">
    <property type="nucleotide sequence ID" value="NZ_AP031500.1"/>
</dbReference>
<dbReference type="Proteomes" id="UP001595548">
    <property type="component" value="Unassembled WGS sequence"/>
</dbReference>
<sequence length="389" mass="41378">MIEVQGQWGPEAEPLIAAFADNFSRFAEEGAAVAVVRDNQVLVSAWAGTRDKARKHPWREDTCVNIFSAGKPLAAALVMTLVARGEIALDKPVSCYWPEFTGKGKEAITVRHVLAHRSGMSAFHPKLKDPVIFDAASVKSLLEYDEPWWTPGSAQGYSPFLYGWILAELVQQVTGSSFSELFQRYWAEPLALDAYFGVPEPRQETLADVGPLKKPLGDAGSASPGANSAALGQLMKADPRGVVNRAFTNPMTLMNSTNTPAWRSACIPAANCHASAVALARFYGVLAAGGERSGIEATTLAEFTQARHAEPDKVLGVPLRFALGFMGSQSAGDCLFGSAQGFGHPGAGGSVGFADPKSGLGFAYITARLGQSLLIDARAQRLIAELAPL</sequence>
<comment type="caution">
    <text evidence="2">The sequence shown here is derived from an EMBL/GenBank/DDBJ whole genome shotgun (WGS) entry which is preliminary data.</text>
</comment>
<proteinExistence type="predicted"/>
<reference evidence="3" key="1">
    <citation type="journal article" date="2019" name="Int. J. Syst. Evol. Microbiol.">
        <title>The Global Catalogue of Microorganisms (GCM) 10K type strain sequencing project: providing services to taxonomists for standard genome sequencing and annotation.</title>
        <authorList>
            <consortium name="The Broad Institute Genomics Platform"/>
            <consortium name="The Broad Institute Genome Sequencing Center for Infectious Disease"/>
            <person name="Wu L."/>
            <person name="Ma J."/>
        </authorList>
    </citation>
    <scope>NUCLEOTIDE SEQUENCE [LARGE SCALE GENOMIC DNA]</scope>
    <source>
        <strain evidence="3">KCTC 52141</strain>
    </source>
</reference>
<evidence type="ECO:0000259" key="1">
    <source>
        <dbReference type="Pfam" id="PF00144"/>
    </source>
</evidence>
<organism evidence="2 3">
    <name type="scientific">Gilvimarinus japonicus</name>
    <dbReference type="NCBI Taxonomy" id="1796469"/>
    <lineage>
        <taxon>Bacteria</taxon>
        <taxon>Pseudomonadati</taxon>
        <taxon>Pseudomonadota</taxon>
        <taxon>Gammaproteobacteria</taxon>
        <taxon>Cellvibrionales</taxon>
        <taxon>Cellvibrionaceae</taxon>
        <taxon>Gilvimarinus</taxon>
    </lineage>
</organism>
<feature type="domain" description="Beta-lactamase-related" evidence="1">
    <location>
        <begin position="20"/>
        <end position="384"/>
    </location>
</feature>
<keyword evidence="3" id="KW-1185">Reference proteome</keyword>
<name>A0ABV7HRD1_9GAMM</name>
<dbReference type="InterPro" id="IPR001466">
    <property type="entry name" value="Beta-lactam-related"/>
</dbReference>
<dbReference type="Pfam" id="PF00144">
    <property type="entry name" value="Beta-lactamase"/>
    <property type="match status" value="1"/>
</dbReference>
<dbReference type="PANTHER" id="PTHR43319">
    <property type="entry name" value="BETA-LACTAMASE-RELATED"/>
    <property type="match status" value="1"/>
</dbReference>
<dbReference type="GO" id="GO:0016787">
    <property type="term" value="F:hydrolase activity"/>
    <property type="evidence" value="ECO:0007669"/>
    <property type="project" value="UniProtKB-KW"/>
</dbReference>
<gene>
    <name evidence="2" type="ORF">ACFOEB_08455</name>
</gene>
<dbReference type="PANTHER" id="PTHR43319:SF3">
    <property type="entry name" value="BETA-LACTAMASE-RELATED DOMAIN-CONTAINING PROTEIN"/>
    <property type="match status" value="1"/>
</dbReference>
<keyword evidence="2" id="KW-0378">Hydrolase</keyword>
<evidence type="ECO:0000313" key="3">
    <source>
        <dbReference type="Proteomes" id="UP001595548"/>
    </source>
</evidence>
<dbReference type="InterPro" id="IPR012338">
    <property type="entry name" value="Beta-lactam/transpept-like"/>
</dbReference>
<dbReference type="InterPro" id="IPR052907">
    <property type="entry name" value="Beta-lactamase/esterase"/>
</dbReference>
<dbReference type="SUPFAM" id="SSF56601">
    <property type="entry name" value="beta-lactamase/transpeptidase-like"/>
    <property type="match status" value="1"/>
</dbReference>
<accession>A0ABV7HRD1</accession>
<dbReference type="Gene3D" id="3.40.710.10">
    <property type="entry name" value="DD-peptidase/beta-lactamase superfamily"/>
    <property type="match status" value="1"/>
</dbReference>
<evidence type="ECO:0000313" key="2">
    <source>
        <dbReference type="EMBL" id="MFC3155229.1"/>
    </source>
</evidence>
<dbReference type="EMBL" id="JBHRTL010000006">
    <property type="protein sequence ID" value="MFC3155229.1"/>
    <property type="molecule type" value="Genomic_DNA"/>
</dbReference>
<protein>
    <submittedName>
        <fullName evidence="2">Serine hydrolase domain-containing protein</fullName>
    </submittedName>
</protein>